<dbReference type="GO" id="GO:0046872">
    <property type="term" value="F:metal ion binding"/>
    <property type="evidence" value="ECO:0007669"/>
    <property type="project" value="UniProtKB-KW"/>
</dbReference>
<keyword evidence="2" id="KW-0408">Iron</keyword>
<dbReference type="PROSITE" id="PS51471">
    <property type="entry name" value="FE2OG_OXY"/>
    <property type="match status" value="1"/>
</dbReference>
<name>A0A1W2TTB7_ROSNE</name>
<evidence type="ECO:0000313" key="4">
    <source>
        <dbReference type="EMBL" id="GAP91780.2"/>
    </source>
</evidence>
<dbReference type="SUPFAM" id="SSF51197">
    <property type="entry name" value="Clavaminate synthase-like"/>
    <property type="match status" value="1"/>
</dbReference>
<dbReference type="GO" id="GO:0016491">
    <property type="term" value="F:oxidoreductase activity"/>
    <property type="evidence" value="ECO:0007669"/>
    <property type="project" value="UniProtKB-KW"/>
</dbReference>
<evidence type="ECO:0000256" key="1">
    <source>
        <dbReference type="ARBA" id="ARBA00008056"/>
    </source>
</evidence>
<keyword evidence="2" id="KW-0479">Metal-binding</keyword>
<dbReference type="OrthoDB" id="288590at2759"/>
<dbReference type="OMA" id="FACDQAR"/>
<organism evidence="4">
    <name type="scientific">Rosellinia necatrix</name>
    <name type="common">White root-rot fungus</name>
    <dbReference type="NCBI Taxonomy" id="77044"/>
    <lineage>
        <taxon>Eukaryota</taxon>
        <taxon>Fungi</taxon>
        <taxon>Dikarya</taxon>
        <taxon>Ascomycota</taxon>
        <taxon>Pezizomycotina</taxon>
        <taxon>Sordariomycetes</taxon>
        <taxon>Xylariomycetidae</taxon>
        <taxon>Xylariales</taxon>
        <taxon>Xylariaceae</taxon>
        <taxon>Rosellinia</taxon>
    </lineage>
</organism>
<dbReference type="InterPro" id="IPR044861">
    <property type="entry name" value="IPNS-like_FE2OG_OXY"/>
</dbReference>
<dbReference type="Pfam" id="PF14226">
    <property type="entry name" value="DIOX_N"/>
    <property type="match status" value="1"/>
</dbReference>
<sequence length="318" mass="35981">MNRSCDLGLYESSDETSRLEQIANVRRACREFGFFHLRNHDVPLEKQDAILTMAKQLFNLPQQTKDDMSLALSQKSRGYSPVGNQQLDPEGLPDLKESYYITKDFPGSGNMYPPSEKIPAFRRTADNYYDTMIQLSQRLFRLLAASLPVDPCYFDEYSGVNGSAASWTGSTLRLVHYPQRPQEVSERQMACGSHTDFGSITLLLQDEITGLEIKPPTLSDWIAVPPIRDIYVVNIGDLMQKWTNGEYVSAVHRVSHDQTVDRYSVPFFFNGNWDYLIQPLDSGLEVGSMPKANRESFTVGSHILSRLRQTHVEGLAAD</sequence>
<dbReference type="PRINTS" id="PR00682">
    <property type="entry name" value="IPNSYNTHASE"/>
</dbReference>
<dbReference type="InterPro" id="IPR026992">
    <property type="entry name" value="DIOX_N"/>
</dbReference>
<reference evidence="4" key="1">
    <citation type="submission" date="2016-03" db="EMBL/GenBank/DDBJ databases">
        <title>Draft genome sequence of Rosellinia necatrix.</title>
        <authorList>
            <person name="Kanematsu S."/>
        </authorList>
    </citation>
    <scope>NUCLEOTIDE SEQUENCE [LARGE SCALE GENOMIC DNA]</scope>
    <source>
        <strain evidence="4">W97</strain>
    </source>
</reference>
<dbReference type="InterPro" id="IPR050231">
    <property type="entry name" value="Iron_ascorbate_oxido_reductase"/>
</dbReference>
<protein>
    <submittedName>
        <fullName evidence="4">Putative 2OG-Fe oxygenase</fullName>
    </submittedName>
</protein>
<accession>A0A1W2TTB7</accession>
<dbReference type="Pfam" id="PF03171">
    <property type="entry name" value="2OG-FeII_Oxy"/>
    <property type="match status" value="1"/>
</dbReference>
<dbReference type="Proteomes" id="UP000054516">
    <property type="component" value="Unassembled WGS sequence"/>
</dbReference>
<evidence type="ECO:0000313" key="5">
    <source>
        <dbReference type="Proteomes" id="UP000054516"/>
    </source>
</evidence>
<evidence type="ECO:0000256" key="2">
    <source>
        <dbReference type="RuleBase" id="RU003682"/>
    </source>
</evidence>
<keyword evidence="5" id="KW-1185">Reference proteome</keyword>
<dbReference type="STRING" id="77044.A0A1W2TTB7"/>
<dbReference type="InterPro" id="IPR005123">
    <property type="entry name" value="Oxoglu/Fe-dep_dioxygenase_dom"/>
</dbReference>
<feature type="domain" description="Fe2OG dioxygenase" evidence="3">
    <location>
        <begin position="168"/>
        <end position="271"/>
    </location>
</feature>
<dbReference type="EMBL" id="DF977516">
    <property type="protein sequence ID" value="GAP91780.2"/>
    <property type="molecule type" value="Genomic_DNA"/>
</dbReference>
<comment type="similarity">
    <text evidence="1 2">Belongs to the iron/ascorbate-dependent oxidoreductase family.</text>
</comment>
<dbReference type="PANTHER" id="PTHR47990">
    <property type="entry name" value="2-OXOGLUTARATE (2OG) AND FE(II)-DEPENDENT OXYGENASE SUPERFAMILY PROTEIN-RELATED"/>
    <property type="match status" value="1"/>
</dbReference>
<dbReference type="Gene3D" id="2.60.120.330">
    <property type="entry name" value="B-lactam Antibiotic, Isopenicillin N Synthase, Chain"/>
    <property type="match status" value="1"/>
</dbReference>
<gene>
    <name evidence="4" type="ORF">SAMD00023353_7100160</name>
</gene>
<dbReference type="GO" id="GO:0044283">
    <property type="term" value="P:small molecule biosynthetic process"/>
    <property type="evidence" value="ECO:0007669"/>
    <property type="project" value="UniProtKB-ARBA"/>
</dbReference>
<evidence type="ECO:0000259" key="3">
    <source>
        <dbReference type="PROSITE" id="PS51471"/>
    </source>
</evidence>
<dbReference type="AlphaFoldDB" id="A0A1W2TTB7"/>
<proteinExistence type="inferred from homology"/>
<keyword evidence="2" id="KW-0560">Oxidoreductase</keyword>
<dbReference type="InterPro" id="IPR027443">
    <property type="entry name" value="IPNS-like_sf"/>
</dbReference>